<accession>A0A0K2RX15</accession>
<dbReference type="PATRIC" id="fig|43675.28.peg.116"/>
<proteinExistence type="predicted"/>
<dbReference type="RefSeq" id="WP_060823620.1">
    <property type="nucleotide sequence ID" value="NZ_AP014938.1"/>
</dbReference>
<protein>
    <recommendedName>
        <fullName evidence="4">Peptidase E</fullName>
    </recommendedName>
</protein>
<evidence type="ECO:0000313" key="3">
    <source>
        <dbReference type="Proteomes" id="UP000066203"/>
    </source>
</evidence>
<sequence>MLILLLLMAFALAAGCWAYSYVWRGLNRRVIAAVKVVDPMITLGPYVMVAWVAFMGLIATNIWATGTLHTVLTISLWVVAVGCLGWAGFWLLMHCLGGQTPGKRPMWWREAVAAKFAWRNLSRMPAYLGARTSILPVENPHLTKPYSGSWTRPLGATMPGYSSNGEFIEGFDEFGRKMPRLYPVGPEPTIFEMARWGKSVSSDQLLTTFLPTAPFERLRLPGTITGPFTFAGEVPHGAVTKWPRRSGANRAFGSYARLGEITERKVELLVDHRIIAALQTTRESYERRHSWMLAFTDIADGDFTMDADEKGNLRITFGMMTEGYETPWVFTSTLKDSPRLRRKVHHAMRERRVLKQSSGELMDWYFVPKLSEFPHGPVTNELPEEFYFKSNIMVTNRHESSSRASGDMH</sequence>
<feature type="transmembrane region" description="Helical" evidence="1">
    <location>
        <begin position="42"/>
        <end position="64"/>
    </location>
</feature>
<evidence type="ECO:0008006" key="4">
    <source>
        <dbReference type="Google" id="ProtNLM"/>
    </source>
</evidence>
<dbReference type="AlphaFoldDB" id="A0A0K2RX15"/>
<gene>
    <name evidence="2" type="ORF">RM6536_0112</name>
</gene>
<evidence type="ECO:0000256" key="1">
    <source>
        <dbReference type="SAM" id="Phobius"/>
    </source>
</evidence>
<keyword evidence="1" id="KW-1133">Transmembrane helix</keyword>
<feature type="transmembrane region" description="Helical" evidence="1">
    <location>
        <begin position="71"/>
        <end position="93"/>
    </location>
</feature>
<reference evidence="3" key="1">
    <citation type="submission" date="2015-08" db="EMBL/GenBank/DDBJ databases">
        <title>Complete genome sequence of Rothia mucilaginosa strain NUM-Rm6536.</title>
        <authorList>
            <person name="Nambu T."/>
        </authorList>
    </citation>
    <scope>NUCLEOTIDE SEQUENCE [LARGE SCALE GENOMIC DNA]</scope>
    <source>
        <strain evidence="3">NUM-Rm6536</strain>
    </source>
</reference>
<evidence type="ECO:0000313" key="2">
    <source>
        <dbReference type="EMBL" id="BAS19359.1"/>
    </source>
</evidence>
<keyword evidence="1" id="KW-0472">Membrane</keyword>
<keyword evidence="1" id="KW-0812">Transmembrane</keyword>
<dbReference type="EMBL" id="AP014938">
    <property type="protein sequence ID" value="BAS19359.1"/>
    <property type="molecule type" value="Genomic_DNA"/>
</dbReference>
<name>A0A0K2RX15_9MICC</name>
<organism evidence="2">
    <name type="scientific">Rothia mucilaginosa</name>
    <dbReference type="NCBI Taxonomy" id="43675"/>
    <lineage>
        <taxon>Bacteria</taxon>
        <taxon>Bacillati</taxon>
        <taxon>Actinomycetota</taxon>
        <taxon>Actinomycetes</taxon>
        <taxon>Micrococcales</taxon>
        <taxon>Micrococcaceae</taxon>
        <taxon>Rothia</taxon>
    </lineage>
</organism>
<dbReference type="Proteomes" id="UP000066203">
    <property type="component" value="Chromosome"/>
</dbReference>